<dbReference type="PANTHER" id="PTHR10322">
    <property type="entry name" value="DNA POLYMERASE CATALYTIC SUBUNIT"/>
    <property type="match status" value="1"/>
</dbReference>
<evidence type="ECO:0000313" key="3">
    <source>
        <dbReference type="EMBL" id="CAG2068670.1"/>
    </source>
</evidence>
<keyword evidence="4" id="KW-1185">Reference proteome</keyword>
<feature type="non-terminal residue" evidence="3">
    <location>
        <position position="1"/>
    </location>
</feature>
<dbReference type="InterPro" id="IPR006133">
    <property type="entry name" value="DNA-dir_DNA_pol_B_exonuc"/>
</dbReference>
<dbReference type="Proteomes" id="UP001153148">
    <property type="component" value="Unassembled WGS sequence"/>
</dbReference>
<gene>
    <name evidence="3" type="ORF">TPAB3V08_LOCUS15613</name>
</gene>
<evidence type="ECO:0000259" key="2">
    <source>
        <dbReference type="Pfam" id="PF03104"/>
    </source>
</evidence>
<dbReference type="SUPFAM" id="SSF53098">
    <property type="entry name" value="Ribonuclease H-like"/>
    <property type="match status" value="1"/>
</dbReference>
<organism evidence="3 4">
    <name type="scientific">Timema podura</name>
    <name type="common">Walking stick</name>
    <dbReference type="NCBI Taxonomy" id="61482"/>
    <lineage>
        <taxon>Eukaryota</taxon>
        <taxon>Metazoa</taxon>
        <taxon>Ecdysozoa</taxon>
        <taxon>Arthropoda</taxon>
        <taxon>Hexapoda</taxon>
        <taxon>Insecta</taxon>
        <taxon>Pterygota</taxon>
        <taxon>Neoptera</taxon>
        <taxon>Polyneoptera</taxon>
        <taxon>Phasmatodea</taxon>
        <taxon>Timematodea</taxon>
        <taxon>Timematoidea</taxon>
        <taxon>Timematidae</taxon>
        <taxon>Timema</taxon>
    </lineage>
</organism>
<evidence type="ECO:0000256" key="1">
    <source>
        <dbReference type="ARBA" id="ARBA00024411"/>
    </source>
</evidence>
<feature type="domain" description="DNA-directed DNA polymerase family B exonuclease" evidence="2">
    <location>
        <begin position="1"/>
        <end position="82"/>
    </location>
</feature>
<proteinExistence type="predicted"/>
<dbReference type="InterPro" id="IPR012337">
    <property type="entry name" value="RNaseH-like_sf"/>
</dbReference>
<reference evidence="3" key="1">
    <citation type="submission" date="2021-03" db="EMBL/GenBank/DDBJ databases">
        <authorList>
            <person name="Tran Van P."/>
        </authorList>
    </citation>
    <scope>NUCLEOTIDE SEQUENCE</scope>
</reference>
<dbReference type="PANTHER" id="PTHR10322:SF23">
    <property type="entry name" value="DNA POLYMERASE DELTA CATALYTIC SUBUNIT"/>
    <property type="match status" value="1"/>
</dbReference>
<dbReference type="InterPro" id="IPR050240">
    <property type="entry name" value="DNA_pol_type-B"/>
</dbReference>
<dbReference type="EMBL" id="CAJPIN010098221">
    <property type="protein sequence ID" value="CAG2068670.1"/>
    <property type="molecule type" value="Genomic_DNA"/>
</dbReference>
<dbReference type="Pfam" id="PF03104">
    <property type="entry name" value="DNA_pol_B_exo1"/>
    <property type="match status" value="1"/>
</dbReference>
<protein>
    <recommendedName>
        <fullName evidence="1">DNA polymerase delta catalytic subunit</fullName>
    </recommendedName>
</protein>
<comment type="caution">
    <text evidence="3">The sequence shown here is derived from an EMBL/GenBank/DDBJ whole genome shotgun (WGS) entry which is preliminary data.</text>
</comment>
<evidence type="ECO:0000313" key="4">
    <source>
        <dbReference type="Proteomes" id="UP001153148"/>
    </source>
</evidence>
<accession>A0ABN7PRQ3</accession>
<name>A0ABN7PRQ3_TIMPD</name>
<dbReference type="Gene3D" id="3.30.420.10">
    <property type="entry name" value="Ribonuclease H-like superfamily/Ribonuclease H"/>
    <property type="match status" value="1"/>
</dbReference>
<dbReference type="InterPro" id="IPR036397">
    <property type="entry name" value="RNaseH_sf"/>
</dbReference>
<sequence length="97" mass="11720">KWAEFVRELDPDILTGYNINNFDFPYLINRAKHLKVKNFTYLGRIKDIQSVIKEQMFQSKQMGRRENKSVNFEGRVPFDLFLDTSVFKKKKKKKKWT</sequence>